<name>Q22TG1_TETTS</name>
<dbReference type="Proteomes" id="UP000009168">
    <property type="component" value="Unassembled WGS sequence"/>
</dbReference>
<gene>
    <name evidence="7" type="ORF">TTHERM_00171640</name>
</gene>
<keyword evidence="4 5" id="KW-0472">Membrane</keyword>
<dbReference type="GO" id="GO:0016020">
    <property type="term" value="C:membrane"/>
    <property type="evidence" value="ECO:0007669"/>
    <property type="project" value="UniProtKB-SubCell"/>
</dbReference>
<protein>
    <submittedName>
        <fullName evidence="7">Transmembrane protein, putative</fullName>
    </submittedName>
</protein>
<evidence type="ECO:0000313" key="8">
    <source>
        <dbReference type="Proteomes" id="UP000009168"/>
    </source>
</evidence>
<dbReference type="RefSeq" id="XP_001008722.3">
    <property type="nucleotide sequence ID" value="XM_001008722.3"/>
</dbReference>
<proteinExistence type="predicted"/>
<feature type="transmembrane region" description="Helical" evidence="5">
    <location>
        <begin position="186"/>
        <end position="202"/>
    </location>
</feature>
<organism evidence="7 8">
    <name type="scientific">Tetrahymena thermophila (strain SB210)</name>
    <dbReference type="NCBI Taxonomy" id="312017"/>
    <lineage>
        <taxon>Eukaryota</taxon>
        <taxon>Sar</taxon>
        <taxon>Alveolata</taxon>
        <taxon>Ciliophora</taxon>
        <taxon>Intramacronucleata</taxon>
        <taxon>Oligohymenophorea</taxon>
        <taxon>Hymenostomatida</taxon>
        <taxon>Tetrahymenina</taxon>
        <taxon>Tetrahymenidae</taxon>
        <taxon>Tetrahymena</taxon>
    </lineage>
</organism>
<sequence>MQSKKYGCFLNIQKIILLFSTLIFSVNSEISRRNDKFQCLVRLDQYQYSLYLLDKQGGLNAKLNDVNINIMFCNSLNKNLTCDNDHNIYNEYASIKTSQNCEYLYVSKYEKINEQNAEKGIQIYLEGKSGTKVLVKLNCDLRSDLKNVEIVSKNQDSYEISATTLNACPSIDISYPWGYFEDNSELFSAIFMILGMALLFELKETDFIMKVTLSILLGLIITTIIYQQNYVGNSWMSSIEIFRFSLGIGLCTCAFIFAFKDLSFFINGAFIGYLINLALFNLIYGNRDKYFFTFYQLELWIITIFGILNIVFQEQMTITGYKFFSAVALQLSVDLMGTQYEYMNLFKGGKELKNDDNKYLYIINTCFIFLIGVILQKLLKK</sequence>
<feature type="transmembrane region" description="Helical" evidence="5">
    <location>
        <begin position="360"/>
        <end position="379"/>
    </location>
</feature>
<evidence type="ECO:0000256" key="3">
    <source>
        <dbReference type="ARBA" id="ARBA00022989"/>
    </source>
</evidence>
<evidence type="ECO:0000256" key="4">
    <source>
        <dbReference type="ARBA" id="ARBA00023136"/>
    </source>
</evidence>
<dbReference type="HOGENOM" id="CLU_895705_0_0_1"/>
<feature type="transmembrane region" description="Helical" evidence="5">
    <location>
        <begin position="264"/>
        <end position="284"/>
    </location>
</feature>
<evidence type="ECO:0000256" key="1">
    <source>
        <dbReference type="ARBA" id="ARBA00004141"/>
    </source>
</evidence>
<comment type="subcellular location">
    <subcellularLocation>
        <location evidence="1">Membrane</location>
        <topology evidence="1">Multi-pass membrane protein</topology>
    </subcellularLocation>
</comment>
<evidence type="ECO:0000259" key="6">
    <source>
        <dbReference type="Pfam" id="PF13886"/>
    </source>
</evidence>
<dbReference type="AlphaFoldDB" id="Q22TG1"/>
<dbReference type="eggNOG" id="ENOG502R2RJ">
    <property type="taxonomic scope" value="Eukaryota"/>
</dbReference>
<keyword evidence="8" id="KW-1185">Reference proteome</keyword>
<accession>Q22TG1</accession>
<evidence type="ECO:0000256" key="2">
    <source>
        <dbReference type="ARBA" id="ARBA00022692"/>
    </source>
</evidence>
<feature type="transmembrane region" description="Helical" evidence="5">
    <location>
        <begin position="207"/>
        <end position="226"/>
    </location>
</feature>
<feature type="domain" description="TM7S3/TM198-like" evidence="6">
    <location>
        <begin position="207"/>
        <end position="376"/>
    </location>
</feature>
<feature type="transmembrane region" description="Helical" evidence="5">
    <location>
        <begin position="290"/>
        <end position="311"/>
    </location>
</feature>
<dbReference type="KEGG" id="tet:TTHERM_00171640"/>
<feature type="transmembrane region" description="Helical" evidence="5">
    <location>
        <begin position="241"/>
        <end position="259"/>
    </location>
</feature>
<evidence type="ECO:0000256" key="5">
    <source>
        <dbReference type="SAM" id="Phobius"/>
    </source>
</evidence>
<keyword evidence="3 5" id="KW-1133">Transmembrane helix</keyword>
<evidence type="ECO:0000313" key="7">
    <source>
        <dbReference type="EMBL" id="EAR88477.3"/>
    </source>
</evidence>
<reference evidence="8" key="1">
    <citation type="journal article" date="2006" name="PLoS Biol.">
        <title>Macronuclear genome sequence of the ciliate Tetrahymena thermophila, a model eukaryote.</title>
        <authorList>
            <person name="Eisen J.A."/>
            <person name="Coyne R.S."/>
            <person name="Wu M."/>
            <person name="Wu D."/>
            <person name="Thiagarajan M."/>
            <person name="Wortman J.R."/>
            <person name="Badger J.H."/>
            <person name="Ren Q."/>
            <person name="Amedeo P."/>
            <person name="Jones K.M."/>
            <person name="Tallon L.J."/>
            <person name="Delcher A.L."/>
            <person name="Salzberg S.L."/>
            <person name="Silva J.C."/>
            <person name="Haas B.J."/>
            <person name="Majoros W.H."/>
            <person name="Farzad M."/>
            <person name="Carlton J.M."/>
            <person name="Smith R.K. Jr."/>
            <person name="Garg J."/>
            <person name="Pearlman R.E."/>
            <person name="Karrer K.M."/>
            <person name="Sun L."/>
            <person name="Manning G."/>
            <person name="Elde N.C."/>
            <person name="Turkewitz A.P."/>
            <person name="Asai D.J."/>
            <person name="Wilkes D.E."/>
            <person name="Wang Y."/>
            <person name="Cai H."/>
            <person name="Collins K."/>
            <person name="Stewart B.A."/>
            <person name="Lee S.R."/>
            <person name="Wilamowska K."/>
            <person name="Weinberg Z."/>
            <person name="Ruzzo W.L."/>
            <person name="Wloga D."/>
            <person name="Gaertig J."/>
            <person name="Frankel J."/>
            <person name="Tsao C.-C."/>
            <person name="Gorovsky M.A."/>
            <person name="Keeling P.J."/>
            <person name="Waller R.F."/>
            <person name="Patron N.J."/>
            <person name="Cherry J.M."/>
            <person name="Stover N.A."/>
            <person name="Krieger C.J."/>
            <person name="del Toro C."/>
            <person name="Ryder H.F."/>
            <person name="Williamson S.C."/>
            <person name="Barbeau R.A."/>
            <person name="Hamilton E.P."/>
            <person name="Orias E."/>
        </authorList>
    </citation>
    <scope>NUCLEOTIDE SEQUENCE [LARGE SCALE GENOMIC DNA]</scope>
    <source>
        <strain evidence="8">SB210</strain>
    </source>
</reference>
<dbReference type="EMBL" id="GG662840">
    <property type="protein sequence ID" value="EAR88477.3"/>
    <property type="molecule type" value="Genomic_DNA"/>
</dbReference>
<dbReference type="GeneID" id="7836443"/>
<dbReference type="InParanoid" id="Q22TG1"/>
<dbReference type="InterPro" id="IPR025256">
    <property type="entry name" value="TM7S3/TM198-like_dom"/>
</dbReference>
<dbReference type="Pfam" id="PF13886">
    <property type="entry name" value="TM7S3_TM198"/>
    <property type="match status" value="1"/>
</dbReference>
<keyword evidence="2 5" id="KW-0812">Transmembrane</keyword>